<reference evidence="1 2" key="1">
    <citation type="submission" date="2019-01" db="EMBL/GenBank/DDBJ databases">
        <title>Draft genome sequence of Dictyobacter sp. Uno17.</title>
        <authorList>
            <person name="Wang C.M."/>
            <person name="Zheng Y."/>
            <person name="Sakai Y."/>
            <person name="Abe K."/>
            <person name="Yokota A."/>
            <person name="Yabe S."/>
        </authorList>
    </citation>
    <scope>NUCLEOTIDE SEQUENCE [LARGE SCALE GENOMIC DNA]</scope>
    <source>
        <strain evidence="1 2">Uno17</strain>
    </source>
</reference>
<gene>
    <name evidence="1" type="ORF">KDI_13760</name>
</gene>
<evidence type="ECO:0000313" key="1">
    <source>
        <dbReference type="EMBL" id="GCF07812.1"/>
    </source>
</evidence>
<dbReference type="Proteomes" id="UP000322530">
    <property type="component" value="Unassembled WGS sequence"/>
</dbReference>
<keyword evidence="2" id="KW-1185">Reference proteome</keyword>
<proteinExistence type="predicted"/>
<evidence type="ECO:0000313" key="2">
    <source>
        <dbReference type="Proteomes" id="UP000322530"/>
    </source>
</evidence>
<comment type="caution">
    <text evidence="1">The sequence shown here is derived from an EMBL/GenBank/DDBJ whole genome shotgun (WGS) entry which is preliminary data.</text>
</comment>
<accession>A0A5A5T8S0</accession>
<protein>
    <submittedName>
        <fullName evidence="1">Uncharacterized protein</fullName>
    </submittedName>
</protein>
<organism evidence="1 2">
    <name type="scientific">Dictyobacter arantiisoli</name>
    <dbReference type="NCBI Taxonomy" id="2014874"/>
    <lineage>
        <taxon>Bacteria</taxon>
        <taxon>Bacillati</taxon>
        <taxon>Chloroflexota</taxon>
        <taxon>Ktedonobacteria</taxon>
        <taxon>Ktedonobacterales</taxon>
        <taxon>Dictyobacteraceae</taxon>
        <taxon>Dictyobacter</taxon>
    </lineage>
</organism>
<dbReference type="EMBL" id="BIXY01000014">
    <property type="protein sequence ID" value="GCF07812.1"/>
    <property type="molecule type" value="Genomic_DNA"/>
</dbReference>
<sequence>MRAKAAAEVRFPRLVPPFRPQRSPGHYATTEGIVRATAKRTSVATLSVTHIFLFKCEFRSQVNSFYKRLDV</sequence>
<dbReference type="AlphaFoldDB" id="A0A5A5T8S0"/>
<name>A0A5A5T8S0_9CHLR</name>